<dbReference type="EMBL" id="UOFP01000325">
    <property type="protein sequence ID" value="VAW90391.1"/>
    <property type="molecule type" value="Genomic_DNA"/>
</dbReference>
<evidence type="ECO:0000313" key="1">
    <source>
        <dbReference type="EMBL" id="VAW90391.1"/>
    </source>
</evidence>
<organism evidence="1">
    <name type="scientific">hydrothermal vent metagenome</name>
    <dbReference type="NCBI Taxonomy" id="652676"/>
    <lineage>
        <taxon>unclassified sequences</taxon>
        <taxon>metagenomes</taxon>
        <taxon>ecological metagenomes</taxon>
    </lineage>
</organism>
<protein>
    <submittedName>
        <fullName evidence="1">Uncharacterized protein</fullName>
    </submittedName>
</protein>
<dbReference type="PROSITE" id="PS51257">
    <property type="entry name" value="PROKAR_LIPOPROTEIN"/>
    <property type="match status" value="1"/>
</dbReference>
<accession>A0A3B0ZFN9</accession>
<gene>
    <name evidence="1" type="ORF">MNBD_GAMMA18-2058</name>
</gene>
<reference evidence="1" key="1">
    <citation type="submission" date="2018-06" db="EMBL/GenBank/DDBJ databases">
        <authorList>
            <person name="Zhirakovskaya E."/>
        </authorList>
    </citation>
    <scope>NUCLEOTIDE SEQUENCE</scope>
</reference>
<proteinExistence type="predicted"/>
<dbReference type="AlphaFoldDB" id="A0A3B0ZFN9"/>
<name>A0A3B0ZFN9_9ZZZZ</name>
<sequence length="98" mass="10810">MKKLLLLSLLLSLFGCMAAAPVDEISDLTIQVAEYKLLLAEQQGGSWVNTGALLEKAKSINTTGDYNSSLEIARQARFESEAALTQNLKHKQVTPWQF</sequence>